<protein>
    <submittedName>
        <fullName evidence="1">Uncharacterized protein</fullName>
    </submittedName>
</protein>
<dbReference type="VEuPathDB" id="FungiDB:AFLA_013021"/>
<dbReference type="EMBL" id="QQZZ01000157">
    <property type="protein sequence ID" value="RMZ38565.1"/>
    <property type="molecule type" value="Genomic_DNA"/>
</dbReference>
<evidence type="ECO:0000313" key="1">
    <source>
        <dbReference type="EMBL" id="KAB8245940.1"/>
    </source>
</evidence>
<dbReference type="VEuPathDB" id="FungiDB:F9C07_2201138"/>
<proteinExistence type="predicted"/>
<organism evidence="1">
    <name type="scientific">Aspergillus flavus</name>
    <dbReference type="NCBI Taxonomy" id="5059"/>
    <lineage>
        <taxon>Eukaryota</taxon>
        <taxon>Fungi</taxon>
        <taxon>Dikarya</taxon>
        <taxon>Ascomycota</taxon>
        <taxon>Pezizomycotina</taxon>
        <taxon>Eurotiomycetes</taxon>
        <taxon>Eurotiomycetidae</taxon>
        <taxon>Eurotiales</taxon>
        <taxon>Aspergillaceae</taxon>
        <taxon>Aspergillus</taxon>
        <taxon>Aspergillus subgen. Circumdati</taxon>
    </lineage>
</organism>
<accession>A0A3M7JN46</accession>
<gene>
    <name evidence="1" type="ORF">BDV35DRAFT_241778</name>
    <name evidence="2" type="ORF">CA14_012816</name>
</gene>
<name>A0A3M7JN46_ASPFL</name>
<dbReference type="AlphaFoldDB" id="A0A3M7JN46"/>
<sequence length="368" mass="41699">MFYSPRRHLWASATRRPMSQFLEPMKPSLTFTCLLGTRVPTTNIFTPTKPEKFQDVSGTKPPSTPRIADIVMGTEDCGVTIDRGRLEITSSERSRRGHRTALVLSGASQSLTPYDFRRMLESKDYSLKGLEEVLPIRNRQTLQRSDSWLLIFTSPASAVEYQQRVIELQELHLRQVAPTATATLDMPAETSTTDGRVKHSEHSNFALGSSLRNVSVAAQLFPFDFKLQRTIGIHRGLRQSESSGNKLFPVKLQLDCVSFPSLDSHYIRKLLQLDGIMRGRRWALPETDDAVIQIEPTTVLGLSQLNLERTGSLSQSSAKFIRMWRINFLTSFEAAHFARVWHQKPLPKLGNEDLHEPSPHVKAECIFR</sequence>
<dbReference type="Proteomes" id="UP000275480">
    <property type="component" value="Unassembled WGS sequence"/>
</dbReference>
<evidence type="ECO:0000313" key="2">
    <source>
        <dbReference type="EMBL" id="RMZ38565.1"/>
    </source>
</evidence>
<reference evidence="1" key="2">
    <citation type="submission" date="2019-04" db="EMBL/GenBank/DDBJ databases">
        <title>Friends and foes A comparative genomics study of 23 Aspergillus species from section Flavi.</title>
        <authorList>
            <consortium name="DOE Joint Genome Institute"/>
            <person name="Kjaerbolling I."/>
            <person name="Vesth T."/>
            <person name="Frisvad J.C."/>
            <person name="Nybo J.L."/>
            <person name="Theobald S."/>
            <person name="Kildgaard S."/>
            <person name="Isbrandt T."/>
            <person name="Kuo A."/>
            <person name="Sato A."/>
            <person name="Lyhne E.K."/>
            <person name="Kogle M.E."/>
            <person name="Wiebenga A."/>
            <person name="Kun R.S."/>
            <person name="Lubbers R.J."/>
            <person name="Makela M.R."/>
            <person name="Barry K."/>
            <person name="Chovatia M."/>
            <person name="Clum A."/>
            <person name="Daum C."/>
            <person name="Haridas S."/>
            <person name="He G."/>
            <person name="LaButti K."/>
            <person name="Lipzen A."/>
            <person name="Mondo S."/>
            <person name="Riley R."/>
            <person name="Salamov A."/>
            <person name="Simmons B.A."/>
            <person name="Magnuson J.K."/>
            <person name="Henrissat B."/>
            <person name="Mortensen U.H."/>
            <person name="Larsen T.O."/>
            <person name="Devries R.P."/>
            <person name="Grigoriev I.V."/>
            <person name="Machida M."/>
            <person name="Baker S.E."/>
            <person name="Andersen M.R."/>
        </authorList>
    </citation>
    <scope>NUCLEOTIDE SEQUENCE [LARGE SCALE GENOMIC DNA]</scope>
    <source>
        <strain evidence="1">CBS 121.62</strain>
    </source>
</reference>
<dbReference type="Proteomes" id="UP000325434">
    <property type="component" value="Unassembled WGS sequence"/>
</dbReference>
<dbReference type="EMBL" id="ML734606">
    <property type="protein sequence ID" value="KAB8245940.1"/>
    <property type="molecule type" value="Genomic_DNA"/>
</dbReference>
<reference evidence="2 3" key="1">
    <citation type="submission" date="2018-07" db="EMBL/GenBank/DDBJ databases">
        <title>Identification of spontaneous genetic mutation associated with occurrence of a yellow conidial color mutant of Aspergillus flavus.</title>
        <authorList>
            <person name="Chang P.-K."/>
            <person name="Mack B.M."/>
            <person name="Scharfenstein L."/>
            <person name="Gilbert M.K."/>
        </authorList>
    </citation>
    <scope>NUCLEOTIDE SEQUENCE [LARGE SCALE GENOMIC DNA]</scope>
    <source>
        <strain evidence="2 3">CA14</strain>
    </source>
</reference>
<evidence type="ECO:0000313" key="3">
    <source>
        <dbReference type="Proteomes" id="UP000275480"/>
    </source>
</evidence>